<gene>
    <name evidence="6" type="ORF">BW47_03865</name>
</gene>
<protein>
    <submittedName>
        <fullName evidence="6">Cobalt transporter</fullName>
    </submittedName>
</protein>
<evidence type="ECO:0000256" key="3">
    <source>
        <dbReference type="ARBA" id="ARBA00022989"/>
    </source>
</evidence>
<evidence type="ECO:0000313" key="6">
    <source>
        <dbReference type="EMBL" id="APT73726.1"/>
    </source>
</evidence>
<evidence type="ECO:0000256" key="4">
    <source>
        <dbReference type="ARBA" id="ARBA00023136"/>
    </source>
</evidence>
<dbReference type="InterPro" id="IPR052770">
    <property type="entry name" value="Cobalt_transport_CbiQ"/>
</dbReference>
<keyword evidence="2 5" id="KW-0812">Transmembrane</keyword>
<dbReference type="RefSeq" id="WP_012056939.1">
    <property type="nucleotide sequence ID" value="NZ_CP007389.1"/>
</dbReference>
<reference evidence="6 7" key="1">
    <citation type="submission" date="2014-02" db="EMBL/GenBank/DDBJ databases">
        <title>Diversity of Thermotogales isolates from hydrothermal vents.</title>
        <authorList>
            <person name="Haverkamp T.H.A."/>
            <person name="Lossouarn J."/>
            <person name="Geslin C."/>
            <person name="Nesbo C.L."/>
        </authorList>
    </citation>
    <scope>NUCLEOTIDE SEQUENCE [LARGE SCALE GENOMIC DNA]</scope>
    <source>
        <strain evidence="6 7">431</strain>
    </source>
</reference>
<dbReference type="InterPro" id="IPR003339">
    <property type="entry name" value="ABC/ECF_trnsptr_transmembrane"/>
</dbReference>
<evidence type="ECO:0000256" key="1">
    <source>
        <dbReference type="ARBA" id="ARBA00004141"/>
    </source>
</evidence>
<dbReference type="Proteomes" id="UP000185490">
    <property type="component" value="Chromosome"/>
</dbReference>
<dbReference type="PANTHER" id="PTHR43723">
    <property type="entry name" value="COBALT TRANSPORT PROTEIN CBIQ"/>
    <property type="match status" value="1"/>
</dbReference>
<dbReference type="PANTHER" id="PTHR43723:SF1">
    <property type="entry name" value="COBALT TRANSPORT PROTEIN CBIQ"/>
    <property type="match status" value="1"/>
</dbReference>
<feature type="transmembrane region" description="Helical" evidence="5">
    <location>
        <begin position="63"/>
        <end position="82"/>
    </location>
</feature>
<sequence length="226" mass="26222">MIIEKISYTNSFSNYHPFPKILFSLSLLFLTFWFSPIINLITVFTVISLLLYTKVPPKKLFNIFLGVFLFIFLTSIALFFDFSEITPERGTSVFLRSCAGVSSILFLVLTTPVFELISLIPNRTIKDMLFLIYRAIYILLNITNEIILSQNSRYGYSTPKNTINSLKYLTYGIFNKALYFSKESEKGLISRFYSNNISILNRFNTKKDISLIFIAEMFLIYLEVII</sequence>
<dbReference type="CDD" id="cd16914">
    <property type="entry name" value="EcfT"/>
    <property type="match status" value="1"/>
</dbReference>
<keyword evidence="7" id="KW-1185">Reference proteome</keyword>
<keyword evidence="3 5" id="KW-1133">Transmembrane helix</keyword>
<dbReference type="EMBL" id="CP007389">
    <property type="protein sequence ID" value="APT73726.1"/>
    <property type="molecule type" value="Genomic_DNA"/>
</dbReference>
<feature type="transmembrane region" description="Helical" evidence="5">
    <location>
        <begin position="129"/>
        <end position="148"/>
    </location>
</feature>
<accession>A0ABN4UX40</accession>
<name>A0ABN4UX40_9BACT</name>
<evidence type="ECO:0000313" key="7">
    <source>
        <dbReference type="Proteomes" id="UP000185490"/>
    </source>
</evidence>
<proteinExistence type="predicted"/>
<comment type="subcellular location">
    <subcellularLocation>
        <location evidence="1">Membrane</location>
        <topology evidence="1">Multi-pass membrane protein</topology>
    </subcellularLocation>
</comment>
<evidence type="ECO:0000256" key="5">
    <source>
        <dbReference type="SAM" id="Phobius"/>
    </source>
</evidence>
<evidence type="ECO:0000256" key="2">
    <source>
        <dbReference type="ARBA" id="ARBA00022692"/>
    </source>
</evidence>
<feature type="transmembrane region" description="Helical" evidence="5">
    <location>
        <begin position="21"/>
        <end position="51"/>
    </location>
</feature>
<feature type="transmembrane region" description="Helical" evidence="5">
    <location>
        <begin position="94"/>
        <end position="117"/>
    </location>
</feature>
<dbReference type="Pfam" id="PF02361">
    <property type="entry name" value="CbiQ"/>
    <property type="match status" value="1"/>
</dbReference>
<organism evidence="6 7">
    <name type="scientific">Thermosipho melanesiensis</name>
    <dbReference type="NCBI Taxonomy" id="46541"/>
    <lineage>
        <taxon>Bacteria</taxon>
        <taxon>Thermotogati</taxon>
        <taxon>Thermotogota</taxon>
        <taxon>Thermotogae</taxon>
        <taxon>Thermotogales</taxon>
        <taxon>Fervidobacteriaceae</taxon>
        <taxon>Thermosipho</taxon>
    </lineage>
</organism>
<keyword evidence="4 5" id="KW-0472">Membrane</keyword>